<evidence type="ECO:0000259" key="3">
    <source>
        <dbReference type="Pfam" id="PF02225"/>
    </source>
</evidence>
<name>A0A8J3YRR9_9ACTN</name>
<evidence type="ECO:0000313" key="4">
    <source>
        <dbReference type="EMBL" id="GIJ50659.1"/>
    </source>
</evidence>
<dbReference type="InterPro" id="IPR003137">
    <property type="entry name" value="PA_domain"/>
</dbReference>
<sequence>MQKRRLALTAPLVLLVALIAPATPASAHPDHGGGGREMFPGEGVVRDNEKSSPQQHAGLNPTSRGVKLVGKAEVTNPSGTGNLGRIADVSAYGNYAFLTAFREPTCENTGAHVINMKDPRRPYEVKSAFMPTDAGNYAGEGSDVISIYNRYYKGPLFIHQNETCPTAGAPTAPRTRGGINIWDIKDPEHPKLIVAHAGDYTAADGVTIEDQANQVHSQFAWTNIFNGRTYVVLVDDEEATDIDILDITDPYNPVLVNDTLNLDAEPFNVGQPEPNNLQSVFSHDMMVQRVGGRYVMNMSYWDGGYVMLDVTDPTPGNVSLITESDFATVDEEQRKRGKTISPEGNGHQSELSPDTKFLVAADEDFNPYRVVAKVTSGPYAGTDFTATPGPGAAPVSAETSIIGTPTFVGLACAGTVAPGTGIALIERGVCSFQEKLDTIVAAGYTAGIVFNAQRDDCLGQVSMSANGTIPFVFANRLAGLQLLGVQGVTSANACTTATPTGATAQAADIKAVFDGWGYLRLFKTDIPGKRGAKGSIRQIDTYAIPEAQNPSFSSGYGDLSVHEVALDPDKQLAYVSYYAGGFRIFKYGNNGLKEVGKFIDQGGNNFWGVEVHKIGAKRYVLASDRDFGLYIFQPDV</sequence>
<feature type="domain" description="PA" evidence="3">
    <location>
        <begin position="421"/>
        <end position="482"/>
    </location>
</feature>
<keyword evidence="5" id="KW-1185">Reference proteome</keyword>
<dbReference type="Pfam" id="PF02225">
    <property type="entry name" value="PA"/>
    <property type="match status" value="1"/>
</dbReference>
<dbReference type="AlphaFoldDB" id="A0A8J3YRR9"/>
<dbReference type="InterPro" id="IPR011048">
    <property type="entry name" value="Haem_d1_sf"/>
</dbReference>
<dbReference type="SUPFAM" id="SSF51004">
    <property type="entry name" value="C-terminal (heme d1) domain of cytochrome cd1-nitrite reductase"/>
    <property type="match status" value="1"/>
</dbReference>
<evidence type="ECO:0000256" key="1">
    <source>
        <dbReference type="SAM" id="MobiDB-lite"/>
    </source>
</evidence>
<feature type="chain" id="PRO_5035204643" description="PA domain-containing protein" evidence="2">
    <location>
        <begin position="28"/>
        <end position="636"/>
    </location>
</feature>
<comment type="caution">
    <text evidence="4">The sequence shown here is derived from an EMBL/GenBank/DDBJ whole genome shotgun (WGS) entry which is preliminary data.</text>
</comment>
<keyword evidence="2" id="KW-0732">Signal</keyword>
<feature type="region of interest" description="Disordered" evidence="1">
    <location>
        <begin position="24"/>
        <end position="67"/>
    </location>
</feature>
<dbReference type="RefSeq" id="WP_203904089.1">
    <property type="nucleotide sequence ID" value="NZ_BOPF01000038.1"/>
</dbReference>
<dbReference type="EMBL" id="BOPF01000038">
    <property type="protein sequence ID" value="GIJ50659.1"/>
    <property type="molecule type" value="Genomic_DNA"/>
</dbReference>
<feature type="compositionally biased region" description="Polar residues" evidence="1">
    <location>
        <begin position="51"/>
        <end position="63"/>
    </location>
</feature>
<proteinExistence type="predicted"/>
<dbReference type="Gene3D" id="3.50.30.30">
    <property type="match status" value="1"/>
</dbReference>
<gene>
    <name evidence="4" type="ORF">Val02_75450</name>
</gene>
<feature type="signal peptide" evidence="2">
    <location>
        <begin position="1"/>
        <end position="27"/>
    </location>
</feature>
<evidence type="ECO:0000313" key="5">
    <source>
        <dbReference type="Proteomes" id="UP000619260"/>
    </source>
</evidence>
<feature type="region of interest" description="Disordered" evidence="1">
    <location>
        <begin position="329"/>
        <end position="351"/>
    </location>
</feature>
<protein>
    <recommendedName>
        <fullName evidence="3">PA domain-containing protein</fullName>
    </recommendedName>
</protein>
<reference evidence="4" key="1">
    <citation type="submission" date="2021-01" db="EMBL/GenBank/DDBJ databases">
        <title>Whole genome shotgun sequence of Virgisporangium aliadipatigenens NBRC 105644.</title>
        <authorList>
            <person name="Komaki H."/>
            <person name="Tamura T."/>
        </authorList>
    </citation>
    <scope>NUCLEOTIDE SEQUENCE</scope>
    <source>
        <strain evidence="4">NBRC 105644</strain>
    </source>
</reference>
<organism evidence="4 5">
    <name type="scientific">Virgisporangium aliadipatigenens</name>
    <dbReference type="NCBI Taxonomy" id="741659"/>
    <lineage>
        <taxon>Bacteria</taxon>
        <taxon>Bacillati</taxon>
        <taxon>Actinomycetota</taxon>
        <taxon>Actinomycetes</taxon>
        <taxon>Micromonosporales</taxon>
        <taxon>Micromonosporaceae</taxon>
        <taxon>Virgisporangium</taxon>
    </lineage>
</organism>
<accession>A0A8J3YRR9</accession>
<evidence type="ECO:0000256" key="2">
    <source>
        <dbReference type="SAM" id="SignalP"/>
    </source>
</evidence>
<dbReference type="Proteomes" id="UP000619260">
    <property type="component" value="Unassembled WGS sequence"/>
</dbReference>